<dbReference type="CDD" id="cd00519">
    <property type="entry name" value="Lipase_3"/>
    <property type="match status" value="1"/>
</dbReference>
<dbReference type="PANTHER" id="PTHR46086">
    <property type="entry name" value="ALPHA/BETA-HYDROLASES SUPERFAMILY PROTEIN"/>
    <property type="match status" value="1"/>
</dbReference>
<protein>
    <recommendedName>
        <fullName evidence="1">Fungal lipase-type domain-containing protein</fullName>
    </recommendedName>
</protein>
<accession>A0A4Y7ILW2</accession>
<dbReference type="GO" id="GO:0004806">
    <property type="term" value="F:triacylglycerol lipase activity"/>
    <property type="evidence" value="ECO:0007669"/>
    <property type="project" value="InterPro"/>
</dbReference>
<sequence length="482" mass="55036">MASTDVGIGGGGGGGGGGDEKFCKEYLVLKPEEGGYRNLFHLLYSPNVEHSKFVDSPAGTEIHGIKRRWLLVVSVTLQKILLSLGKPMFWIGLVIETFLNTKIVEFFVNLFQGKMPLPDKNSATFTSFIGHLDSRVDLDKKIEVGSSRYHGALSAMAAKLSYENEASVKTVVNDHWKMKFLKFYDFWNDYQGKATTQAFMFQDKEEDPELVVMAFRGTEPFDADAWITDLDISWYDLSCLGKVHGGFMKALGLVKGEGWPQKFNRTGSDQRLLAYYTLRDELREILGKNENAKVIVTGHSLGGALAILFPAVLAFHKEDDWMLKRFEGVYTFGQPRVGDEKLGEYMKEQLRINDIKYFRYVYCNDMVPRVPYDDKSLLFKHFGTCLYFNSRYEGKVVDEEPNKNYFNIFRAIPKMLNAVYELFRSFFIGYWRGTEYSEGWFLILFRVVGVMIPGLSAHCPRDYVNITRIGSLTQPLHLQDLA</sequence>
<keyword evidence="3" id="KW-1185">Reference proteome</keyword>
<evidence type="ECO:0000259" key="1">
    <source>
        <dbReference type="Pfam" id="PF01764"/>
    </source>
</evidence>
<dbReference type="GO" id="GO:0006629">
    <property type="term" value="P:lipid metabolic process"/>
    <property type="evidence" value="ECO:0007669"/>
    <property type="project" value="InterPro"/>
</dbReference>
<dbReference type="PANTHER" id="PTHR46086:SF4">
    <property type="entry name" value="ALPHA_BETA-HYDROLASES SUPERFAMILY PROTEIN"/>
    <property type="match status" value="1"/>
</dbReference>
<proteinExistence type="predicted"/>
<dbReference type="Gramene" id="RZC48445">
    <property type="protein sequence ID" value="RZC48445"/>
    <property type="gene ID" value="C5167_016871"/>
</dbReference>
<feature type="domain" description="Fungal lipase-type" evidence="1">
    <location>
        <begin position="212"/>
        <end position="373"/>
    </location>
</feature>
<dbReference type="EMBL" id="CM010716">
    <property type="protein sequence ID" value="RZC48445.1"/>
    <property type="molecule type" value="Genomic_DNA"/>
</dbReference>
<dbReference type="Pfam" id="PF01764">
    <property type="entry name" value="Lipase_3"/>
    <property type="match status" value="1"/>
</dbReference>
<reference evidence="2 3" key="1">
    <citation type="journal article" date="2018" name="Science">
        <title>The opium poppy genome and morphinan production.</title>
        <authorList>
            <person name="Guo L."/>
            <person name="Winzer T."/>
            <person name="Yang X."/>
            <person name="Li Y."/>
            <person name="Ning Z."/>
            <person name="He Z."/>
            <person name="Teodor R."/>
            <person name="Lu Y."/>
            <person name="Bowser T.A."/>
            <person name="Graham I.A."/>
            <person name="Ye K."/>
        </authorList>
    </citation>
    <scope>NUCLEOTIDE SEQUENCE [LARGE SCALE GENOMIC DNA]</scope>
    <source>
        <strain evidence="3">cv. HN1</strain>
        <tissue evidence="2">Leaves</tissue>
    </source>
</reference>
<gene>
    <name evidence="2" type="ORF">C5167_016871</name>
</gene>
<dbReference type="Gene3D" id="3.40.50.1820">
    <property type="entry name" value="alpha/beta hydrolase"/>
    <property type="match status" value="1"/>
</dbReference>
<dbReference type="SUPFAM" id="SSF53474">
    <property type="entry name" value="alpha/beta-Hydrolases"/>
    <property type="match status" value="1"/>
</dbReference>
<organism evidence="2 3">
    <name type="scientific">Papaver somniferum</name>
    <name type="common">Opium poppy</name>
    <dbReference type="NCBI Taxonomy" id="3469"/>
    <lineage>
        <taxon>Eukaryota</taxon>
        <taxon>Viridiplantae</taxon>
        <taxon>Streptophyta</taxon>
        <taxon>Embryophyta</taxon>
        <taxon>Tracheophyta</taxon>
        <taxon>Spermatophyta</taxon>
        <taxon>Magnoliopsida</taxon>
        <taxon>Ranunculales</taxon>
        <taxon>Papaveraceae</taxon>
        <taxon>Papaveroideae</taxon>
        <taxon>Papaver</taxon>
    </lineage>
</organism>
<dbReference type="OMA" id="CWNEFSG"/>
<dbReference type="InterPro" id="IPR044819">
    <property type="entry name" value="OBL-like"/>
</dbReference>
<dbReference type="InterPro" id="IPR002921">
    <property type="entry name" value="Fungal_lipase-type"/>
</dbReference>
<dbReference type="InterPro" id="IPR029058">
    <property type="entry name" value="AB_hydrolase_fold"/>
</dbReference>
<name>A0A4Y7ILW2_PAPSO</name>
<dbReference type="Proteomes" id="UP000316621">
    <property type="component" value="Chromosome 2"/>
</dbReference>
<evidence type="ECO:0000313" key="2">
    <source>
        <dbReference type="EMBL" id="RZC48445.1"/>
    </source>
</evidence>
<evidence type="ECO:0000313" key="3">
    <source>
        <dbReference type="Proteomes" id="UP000316621"/>
    </source>
</evidence>
<dbReference type="AlphaFoldDB" id="A0A4Y7ILW2"/>
<feature type="non-terminal residue" evidence="2">
    <location>
        <position position="482"/>
    </location>
</feature>